<keyword evidence="6 7" id="KW-0472">Membrane</keyword>
<evidence type="ECO:0000256" key="4">
    <source>
        <dbReference type="ARBA" id="ARBA00022982"/>
    </source>
</evidence>
<evidence type="ECO:0000256" key="6">
    <source>
        <dbReference type="ARBA" id="ARBA00023136"/>
    </source>
</evidence>
<evidence type="ECO:0000259" key="8">
    <source>
        <dbReference type="SMART" id="SM00665"/>
    </source>
</evidence>
<dbReference type="EMBL" id="JAPWTK010000009">
    <property type="protein sequence ID" value="KAJ8960122.1"/>
    <property type="molecule type" value="Genomic_DNA"/>
</dbReference>
<feature type="transmembrane region" description="Helical" evidence="7">
    <location>
        <begin position="181"/>
        <end position="200"/>
    </location>
</feature>
<keyword evidence="4" id="KW-0249">Electron transport</keyword>
<accession>A0AAV8Z7M8</accession>
<evidence type="ECO:0000313" key="9">
    <source>
        <dbReference type="EMBL" id="KAJ8960122.1"/>
    </source>
</evidence>
<feature type="transmembrane region" description="Helical" evidence="7">
    <location>
        <begin position="212"/>
        <end position="235"/>
    </location>
</feature>
<name>A0AAV8Z7M8_9CUCU</name>
<comment type="subcellular location">
    <subcellularLocation>
        <location evidence="1">Membrane</location>
    </subcellularLocation>
</comment>
<dbReference type="AlphaFoldDB" id="A0AAV8Z7M8"/>
<evidence type="ECO:0000256" key="5">
    <source>
        <dbReference type="ARBA" id="ARBA00022989"/>
    </source>
</evidence>
<sequence>MTAMADTKSAPQLGIQLLNSSIVDGAIYCKVRRDPVTNVNGVTFDLITDKYNLLIAAGGAVDANTVQYHDVAFLASGDKQALSDVSPLAAASKLLIRLHGSFMLIAWIGTASVGILLARYYRRTWVGSSLMGKDIWFATGLGRTTLTLFWDALRPFCVFFQPIGAYFRPHPGTPKRFIFNWAHWLVGNSAHIVGIVAIFFAVKLTKAELPGFVDWILVAYVAVHVITHLLLSVMWCASEKSSDSRVTSFPMKDLGGSGRNSAYADRSADAPVSKIFVF</sequence>
<evidence type="ECO:0000256" key="1">
    <source>
        <dbReference type="ARBA" id="ARBA00004370"/>
    </source>
</evidence>
<keyword evidence="5 7" id="KW-1133">Transmembrane helix</keyword>
<dbReference type="Proteomes" id="UP001162162">
    <property type="component" value="Unassembled WGS sequence"/>
</dbReference>
<proteinExistence type="predicted"/>
<evidence type="ECO:0000256" key="2">
    <source>
        <dbReference type="ARBA" id="ARBA00022448"/>
    </source>
</evidence>
<dbReference type="GO" id="GO:0016020">
    <property type="term" value="C:membrane"/>
    <property type="evidence" value="ECO:0007669"/>
    <property type="project" value="UniProtKB-SubCell"/>
</dbReference>
<dbReference type="PANTHER" id="PTHR23130">
    <property type="entry name" value="CYTOCHROME B561 AND DOMON DOMAIN-CONTAINING PROTEIN"/>
    <property type="match status" value="1"/>
</dbReference>
<evidence type="ECO:0000256" key="3">
    <source>
        <dbReference type="ARBA" id="ARBA00022692"/>
    </source>
</evidence>
<organism evidence="9 10">
    <name type="scientific">Aromia moschata</name>
    <dbReference type="NCBI Taxonomy" id="1265417"/>
    <lineage>
        <taxon>Eukaryota</taxon>
        <taxon>Metazoa</taxon>
        <taxon>Ecdysozoa</taxon>
        <taxon>Arthropoda</taxon>
        <taxon>Hexapoda</taxon>
        <taxon>Insecta</taxon>
        <taxon>Pterygota</taxon>
        <taxon>Neoptera</taxon>
        <taxon>Endopterygota</taxon>
        <taxon>Coleoptera</taxon>
        <taxon>Polyphaga</taxon>
        <taxon>Cucujiformia</taxon>
        <taxon>Chrysomeloidea</taxon>
        <taxon>Cerambycidae</taxon>
        <taxon>Cerambycinae</taxon>
        <taxon>Callichromatini</taxon>
        <taxon>Aromia</taxon>
    </lineage>
</organism>
<keyword evidence="3 7" id="KW-0812">Transmembrane</keyword>
<feature type="transmembrane region" description="Helical" evidence="7">
    <location>
        <begin position="102"/>
        <end position="121"/>
    </location>
</feature>
<evidence type="ECO:0000256" key="7">
    <source>
        <dbReference type="SAM" id="Phobius"/>
    </source>
</evidence>
<dbReference type="CDD" id="cd08760">
    <property type="entry name" value="Cyt_b561_FRRS1_like"/>
    <property type="match status" value="1"/>
</dbReference>
<feature type="domain" description="Cytochrome b561" evidence="8">
    <location>
        <begin position="98"/>
        <end position="202"/>
    </location>
</feature>
<dbReference type="PANTHER" id="PTHR23130:SF159">
    <property type="entry name" value="OS08G0335600 PROTEIN"/>
    <property type="match status" value="1"/>
</dbReference>
<gene>
    <name evidence="9" type="ORF">NQ318_003841</name>
</gene>
<keyword evidence="2" id="KW-0813">Transport</keyword>
<dbReference type="InterPro" id="IPR006593">
    <property type="entry name" value="Cyt_b561/ferric_Rdtase_TM"/>
</dbReference>
<protein>
    <recommendedName>
        <fullName evidence="8">Cytochrome b561 domain-containing protein</fullName>
    </recommendedName>
</protein>
<evidence type="ECO:0000313" key="10">
    <source>
        <dbReference type="Proteomes" id="UP001162162"/>
    </source>
</evidence>
<reference evidence="9" key="1">
    <citation type="journal article" date="2023" name="Insect Mol. Biol.">
        <title>Genome sequencing provides insights into the evolution of gene families encoding plant cell wall-degrading enzymes in longhorned beetles.</title>
        <authorList>
            <person name="Shin N.R."/>
            <person name="Okamura Y."/>
            <person name="Kirsch R."/>
            <person name="Pauchet Y."/>
        </authorList>
    </citation>
    <scope>NUCLEOTIDE SEQUENCE</scope>
    <source>
        <strain evidence="9">AMC_N1</strain>
    </source>
</reference>
<keyword evidence="10" id="KW-1185">Reference proteome</keyword>
<dbReference type="SMART" id="SM00665">
    <property type="entry name" value="B561"/>
    <property type="match status" value="1"/>
</dbReference>
<comment type="caution">
    <text evidence="9">The sequence shown here is derived from an EMBL/GenBank/DDBJ whole genome shotgun (WGS) entry which is preliminary data.</text>
</comment>